<dbReference type="OrthoDB" id="1225421at2"/>
<dbReference type="AlphaFoldDB" id="A0A316WDR7"/>
<accession>A0A316WDR7</accession>
<evidence type="ECO:0000313" key="2">
    <source>
        <dbReference type="EMBL" id="PWN59189.1"/>
    </source>
</evidence>
<dbReference type="EMBL" id="PPEI02000012">
    <property type="protein sequence ID" value="PWN59189.1"/>
    <property type="molecule type" value="Genomic_DNA"/>
</dbReference>
<proteinExistence type="predicted"/>
<organism evidence="2 3">
    <name type="scientific">Chryseobacterium oncorhynchi</name>
    <dbReference type="NCBI Taxonomy" id="741074"/>
    <lineage>
        <taxon>Bacteria</taxon>
        <taxon>Pseudomonadati</taxon>
        <taxon>Bacteroidota</taxon>
        <taxon>Flavobacteriia</taxon>
        <taxon>Flavobacteriales</taxon>
        <taxon>Weeksellaceae</taxon>
        <taxon>Chryseobacterium group</taxon>
        <taxon>Chryseobacterium</taxon>
    </lineage>
</organism>
<evidence type="ECO:0000256" key="1">
    <source>
        <dbReference type="SAM" id="SignalP"/>
    </source>
</evidence>
<reference evidence="2" key="1">
    <citation type="submission" date="2018-04" db="EMBL/GenBank/DDBJ databases">
        <title>Draft Genome Sequences of Chryseobacterium lactis NCTC11390T isolated from milk, Chryseobacterium oncorhynchi 701B-08T from rainbow trout, and Chryseobacterium viscerum 687B-08T from diseased fish.</title>
        <authorList>
            <person name="Jeong J.-J."/>
            <person name="Lee Y.J."/>
            <person name="Pathiraja D."/>
            <person name="Park B."/>
            <person name="Choi I.-G."/>
            <person name="Kim K.D."/>
        </authorList>
    </citation>
    <scope>NUCLEOTIDE SEQUENCE [LARGE SCALE GENOMIC DNA]</scope>
    <source>
        <strain evidence="2">701B-08</strain>
    </source>
</reference>
<sequence>MKKILKLLAVFFAIAFTTFSFNSCSEDGDWEDGNGGQFGFTIEKDSYFIEKAVGETNQVKFNIKPNYNFQSIQTTFKFTTNLNGVLKLNGQVLNPNQEYTFTNKDNIFEYTGNVAGDHLIKISVKNSKGFSKDEEISLKYGISEFTHTYTGGTADIYQSDETPYVMKVVPSAGQPTTGYEIKFNSYNGTIKLNGVAVQTGQFYPLPNLNSFTVTLATNQVGQGALDYDIKNATVSKNYNIQQTVIARKIVIESMNINALNVIPNTQMSLIGVVKKTPVTPNTSVKYKTWISASSNNNANGIQNTNNVYTPFALGANGAFSLNFNAIEVGTYTYNIQFQDEFGNESDVKSFNISVDAQLQFVGGAGAEIGVYAIIGVGSANIFHKTFKRTFKVVSGGSTTITKMKYTIDLDIVNGSGNVIGHWQRVLNENVSNGTNTYEVQDQNLSISDLLVYSNAPSGVNFSNIVVKMEATNSNNATVEKTVTGTAVVL</sequence>
<gene>
    <name evidence="2" type="ORF">C1638_021520</name>
</gene>
<name>A0A316WDR7_9FLAO</name>
<protein>
    <submittedName>
        <fullName evidence="2">Uncharacterized protein</fullName>
    </submittedName>
</protein>
<keyword evidence="3" id="KW-1185">Reference proteome</keyword>
<dbReference type="Gene3D" id="2.60.40.2410">
    <property type="entry name" value="Uncharacterised protein PF12988, DUF3872"/>
    <property type="match status" value="1"/>
</dbReference>
<dbReference type="InterPro" id="IPR024355">
    <property type="entry name" value="TraQ_bacteroidetes"/>
</dbReference>
<dbReference type="Proteomes" id="UP000236182">
    <property type="component" value="Unassembled WGS sequence"/>
</dbReference>
<evidence type="ECO:0000313" key="3">
    <source>
        <dbReference type="Proteomes" id="UP000236182"/>
    </source>
</evidence>
<keyword evidence="1" id="KW-0732">Signal</keyword>
<comment type="caution">
    <text evidence="2">The sequence shown here is derived from an EMBL/GenBank/DDBJ whole genome shotgun (WGS) entry which is preliminary data.</text>
</comment>
<dbReference type="Pfam" id="PF12988">
    <property type="entry name" value="TraQ_transposon"/>
    <property type="match status" value="1"/>
</dbReference>
<dbReference type="RefSeq" id="WP_109623994.1">
    <property type="nucleotide sequence ID" value="NZ_PPEI02000012.1"/>
</dbReference>
<dbReference type="InterPro" id="IPR038707">
    <property type="entry name" value="TraQ_sf"/>
</dbReference>
<feature type="signal peptide" evidence="1">
    <location>
        <begin position="1"/>
        <end position="22"/>
    </location>
</feature>
<feature type="chain" id="PRO_5016255134" evidence="1">
    <location>
        <begin position="23"/>
        <end position="489"/>
    </location>
</feature>